<name>A0A1G1Y8A4_9BACT</name>
<evidence type="ECO:0000256" key="1">
    <source>
        <dbReference type="SAM" id="MobiDB-lite"/>
    </source>
</evidence>
<dbReference type="EMBL" id="MHIG01000007">
    <property type="protein sequence ID" value="OGY47797.1"/>
    <property type="molecule type" value="Genomic_DNA"/>
</dbReference>
<feature type="region of interest" description="Disordered" evidence="1">
    <location>
        <begin position="72"/>
        <end position="95"/>
    </location>
</feature>
<dbReference type="Proteomes" id="UP000178385">
    <property type="component" value="Unassembled WGS sequence"/>
</dbReference>
<gene>
    <name evidence="2" type="ORF">A2840_01110</name>
</gene>
<sequence length="113" mass="12960">MVFQLVWIGKQQMVSEITAALQRVGYGVTQKAVSDAYPRKRGSQLLYGVWCRVEVAPQWAVQKLESRGVRFTHKPSFEVPPPDPSDPFNQLSRTPPHRWQTFLEHSLPNGDRD</sequence>
<organism evidence="2 3">
    <name type="scientific">Candidatus Buchananbacteria bacterium RIFCSPHIGHO2_01_FULL_47_11b</name>
    <dbReference type="NCBI Taxonomy" id="1797537"/>
    <lineage>
        <taxon>Bacteria</taxon>
        <taxon>Candidatus Buchananiibacteriota</taxon>
    </lineage>
</organism>
<proteinExistence type="predicted"/>
<accession>A0A1G1Y8A4</accession>
<evidence type="ECO:0000313" key="3">
    <source>
        <dbReference type="Proteomes" id="UP000178385"/>
    </source>
</evidence>
<reference evidence="2 3" key="1">
    <citation type="journal article" date="2016" name="Nat. Commun.">
        <title>Thousands of microbial genomes shed light on interconnected biogeochemical processes in an aquifer system.</title>
        <authorList>
            <person name="Anantharaman K."/>
            <person name="Brown C.T."/>
            <person name="Hug L.A."/>
            <person name="Sharon I."/>
            <person name="Castelle C.J."/>
            <person name="Probst A.J."/>
            <person name="Thomas B.C."/>
            <person name="Singh A."/>
            <person name="Wilkins M.J."/>
            <person name="Karaoz U."/>
            <person name="Brodie E.L."/>
            <person name="Williams K.H."/>
            <person name="Hubbard S.S."/>
            <person name="Banfield J.F."/>
        </authorList>
    </citation>
    <scope>NUCLEOTIDE SEQUENCE [LARGE SCALE GENOMIC DNA]</scope>
</reference>
<evidence type="ECO:0000313" key="2">
    <source>
        <dbReference type="EMBL" id="OGY47797.1"/>
    </source>
</evidence>
<comment type="caution">
    <text evidence="2">The sequence shown here is derived from an EMBL/GenBank/DDBJ whole genome shotgun (WGS) entry which is preliminary data.</text>
</comment>
<dbReference type="AlphaFoldDB" id="A0A1G1Y8A4"/>
<protein>
    <submittedName>
        <fullName evidence="2">Uncharacterized protein</fullName>
    </submittedName>
</protein>